<comment type="similarity">
    <text evidence="6">Belongs to the MIP/aquaporin (TC 1.A.8) family.</text>
</comment>
<keyword evidence="4 7" id="KW-1133">Transmembrane helix</keyword>
<evidence type="ECO:0000256" key="2">
    <source>
        <dbReference type="ARBA" id="ARBA00022448"/>
    </source>
</evidence>
<organism evidence="8 9">
    <name type="scientific">Cupriavidus cauae</name>
    <dbReference type="NCBI Taxonomy" id="2608999"/>
    <lineage>
        <taxon>Bacteria</taxon>
        <taxon>Pseudomonadati</taxon>
        <taxon>Pseudomonadota</taxon>
        <taxon>Betaproteobacteria</taxon>
        <taxon>Burkholderiales</taxon>
        <taxon>Burkholderiaceae</taxon>
        <taxon>Cupriavidus</taxon>
    </lineage>
</organism>
<feature type="transmembrane region" description="Helical" evidence="7">
    <location>
        <begin position="12"/>
        <end position="30"/>
    </location>
</feature>
<evidence type="ECO:0000256" key="7">
    <source>
        <dbReference type="SAM" id="Phobius"/>
    </source>
</evidence>
<evidence type="ECO:0000313" key="9">
    <source>
        <dbReference type="Proteomes" id="UP000324324"/>
    </source>
</evidence>
<accession>A0A5M8AUP0</accession>
<feature type="transmembrane region" description="Helical" evidence="7">
    <location>
        <begin position="208"/>
        <end position="230"/>
    </location>
</feature>
<comment type="caution">
    <text evidence="8">The sequence shown here is derived from an EMBL/GenBank/DDBJ whole genome shotgun (WGS) entry which is preliminary data.</text>
</comment>
<evidence type="ECO:0000256" key="1">
    <source>
        <dbReference type="ARBA" id="ARBA00004141"/>
    </source>
</evidence>
<name>A0A5M8AUP0_9BURK</name>
<dbReference type="GO" id="GO:0015267">
    <property type="term" value="F:channel activity"/>
    <property type="evidence" value="ECO:0007669"/>
    <property type="project" value="InterPro"/>
</dbReference>
<dbReference type="SUPFAM" id="SSF81338">
    <property type="entry name" value="Aquaporin-like"/>
    <property type="match status" value="1"/>
</dbReference>
<dbReference type="Proteomes" id="UP000324324">
    <property type="component" value="Unassembled WGS sequence"/>
</dbReference>
<dbReference type="InterPro" id="IPR034294">
    <property type="entry name" value="Aquaporin_transptr"/>
</dbReference>
<keyword evidence="3 6" id="KW-0812">Transmembrane</keyword>
<keyword evidence="5 7" id="KW-0472">Membrane</keyword>
<dbReference type="AlphaFoldDB" id="A0A5M8AUP0"/>
<dbReference type="PROSITE" id="PS00221">
    <property type="entry name" value="MIP"/>
    <property type="match status" value="1"/>
</dbReference>
<dbReference type="PANTHER" id="PTHR45724:SF13">
    <property type="entry name" value="AQUAPORIN NIP1-1-RELATED"/>
    <property type="match status" value="1"/>
</dbReference>
<comment type="subcellular location">
    <subcellularLocation>
        <location evidence="1">Membrane</location>
        <topology evidence="1">Multi-pass membrane protein</topology>
    </subcellularLocation>
</comment>
<proteinExistence type="inferred from homology"/>
<reference evidence="8 9" key="1">
    <citation type="submission" date="2019-09" db="EMBL/GenBank/DDBJ databases">
        <title>Isolation of a novel species in the genus Cupriavidus from patients with sepsis using whole genome sequencing.</title>
        <authorList>
            <person name="Kweon O.J."/>
            <person name="Lee M.-K."/>
        </authorList>
    </citation>
    <scope>NUCLEOTIDE SEQUENCE [LARGE SCALE GENOMIC DNA]</scope>
    <source>
        <strain evidence="8 9">MKL-01</strain>
    </source>
</reference>
<dbReference type="InterPro" id="IPR000425">
    <property type="entry name" value="MIP"/>
</dbReference>
<dbReference type="EMBL" id="VWRN01000031">
    <property type="protein sequence ID" value="KAA6124554.1"/>
    <property type="molecule type" value="Genomic_DNA"/>
</dbReference>
<evidence type="ECO:0000256" key="3">
    <source>
        <dbReference type="ARBA" id="ARBA00022692"/>
    </source>
</evidence>
<dbReference type="InterPro" id="IPR023271">
    <property type="entry name" value="Aquaporin-like"/>
</dbReference>
<evidence type="ECO:0000313" key="8">
    <source>
        <dbReference type="EMBL" id="KAA6124554.1"/>
    </source>
</evidence>
<feature type="transmembrane region" description="Helical" evidence="7">
    <location>
        <begin position="136"/>
        <end position="155"/>
    </location>
</feature>
<evidence type="ECO:0000256" key="5">
    <source>
        <dbReference type="ARBA" id="ARBA00023136"/>
    </source>
</evidence>
<keyword evidence="2 6" id="KW-0813">Transport</keyword>
<feature type="transmembrane region" description="Helical" evidence="7">
    <location>
        <begin position="36"/>
        <end position="54"/>
    </location>
</feature>
<feature type="transmembrane region" description="Helical" evidence="7">
    <location>
        <begin position="84"/>
        <end position="106"/>
    </location>
</feature>
<dbReference type="PROSITE" id="PS51257">
    <property type="entry name" value="PROKAR_LIPOPROTEIN"/>
    <property type="match status" value="1"/>
</dbReference>
<dbReference type="PRINTS" id="PR00783">
    <property type="entry name" value="MINTRINSICP"/>
</dbReference>
<sequence length="264" mass="27025">MASLARRLLAEAVGTFGLIFAGCGVVVLAGCKPDTAADLLCIALAFGLAAYAMARAVGSISGAHLNPAISLGLAAARRFPWREVIPYGIAQLVGAVAAATLLMLAAQGRPDFALSSERFAANGYGLHSPAGYDMPSALAIEFAATAMLALVTASVTRRRRLIAAGPVVLGPALAMAHLLALPVTYAALNPARATGQALFVQGWAMAQLWLFWLAPAAGGLMGGLIAFCLLDEDGLLTEPDELTALARWAAAEAAEPGCDPQSPT</sequence>
<feature type="transmembrane region" description="Helical" evidence="7">
    <location>
        <begin position="167"/>
        <end position="188"/>
    </location>
</feature>
<dbReference type="GO" id="GO:0016020">
    <property type="term" value="C:membrane"/>
    <property type="evidence" value="ECO:0007669"/>
    <property type="project" value="UniProtKB-SubCell"/>
</dbReference>
<dbReference type="Pfam" id="PF00230">
    <property type="entry name" value="MIP"/>
    <property type="match status" value="1"/>
</dbReference>
<keyword evidence="9" id="KW-1185">Reference proteome</keyword>
<dbReference type="PANTHER" id="PTHR45724">
    <property type="entry name" value="AQUAPORIN NIP2-1"/>
    <property type="match status" value="1"/>
</dbReference>
<dbReference type="RefSeq" id="WP_150083207.1">
    <property type="nucleotide sequence ID" value="NZ_VWRN01000031.1"/>
</dbReference>
<protein>
    <submittedName>
        <fullName evidence="8">Aquaporin</fullName>
    </submittedName>
</protein>
<evidence type="ECO:0000256" key="6">
    <source>
        <dbReference type="RuleBase" id="RU000477"/>
    </source>
</evidence>
<evidence type="ECO:0000256" key="4">
    <source>
        <dbReference type="ARBA" id="ARBA00022989"/>
    </source>
</evidence>
<dbReference type="InterPro" id="IPR022357">
    <property type="entry name" value="MIP_CS"/>
</dbReference>
<gene>
    <name evidence="8" type="ORF">F1599_11655</name>
</gene>
<dbReference type="Gene3D" id="1.20.1080.10">
    <property type="entry name" value="Glycerol uptake facilitator protein"/>
    <property type="match status" value="1"/>
</dbReference>